<evidence type="ECO:0000313" key="2">
    <source>
        <dbReference type="EMBL" id="CAE8721846.1"/>
    </source>
</evidence>
<protein>
    <submittedName>
        <fullName evidence="2">Uncharacterized protein</fullName>
    </submittedName>
</protein>
<keyword evidence="1" id="KW-0812">Transmembrane</keyword>
<feature type="transmembrane region" description="Helical" evidence="1">
    <location>
        <begin position="48"/>
        <end position="68"/>
    </location>
</feature>
<dbReference type="AlphaFoldDB" id="A0A813LBH0"/>
<dbReference type="Proteomes" id="UP000626109">
    <property type="component" value="Unassembled WGS sequence"/>
</dbReference>
<sequence>ALCVAELKGMELARSVTDAPRMGGLALVRTGDEVLRVLDISSNFNDSMLWLARLTILHLVFAAIALMLGQPGSARARSSKV</sequence>
<keyword evidence="1" id="KW-0472">Membrane</keyword>
<keyword evidence="1" id="KW-1133">Transmembrane helix</keyword>
<evidence type="ECO:0000313" key="3">
    <source>
        <dbReference type="Proteomes" id="UP000626109"/>
    </source>
</evidence>
<evidence type="ECO:0000256" key="1">
    <source>
        <dbReference type="SAM" id="Phobius"/>
    </source>
</evidence>
<accession>A0A813LBH0</accession>
<reference evidence="2" key="1">
    <citation type="submission" date="2021-02" db="EMBL/GenBank/DDBJ databases">
        <authorList>
            <person name="Dougan E. K."/>
            <person name="Rhodes N."/>
            <person name="Thang M."/>
            <person name="Chan C."/>
        </authorList>
    </citation>
    <scope>NUCLEOTIDE SEQUENCE</scope>
</reference>
<organism evidence="2 3">
    <name type="scientific">Polarella glacialis</name>
    <name type="common">Dinoflagellate</name>
    <dbReference type="NCBI Taxonomy" id="89957"/>
    <lineage>
        <taxon>Eukaryota</taxon>
        <taxon>Sar</taxon>
        <taxon>Alveolata</taxon>
        <taxon>Dinophyceae</taxon>
        <taxon>Suessiales</taxon>
        <taxon>Suessiaceae</taxon>
        <taxon>Polarella</taxon>
    </lineage>
</organism>
<proteinExistence type="predicted"/>
<gene>
    <name evidence="2" type="ORF">PGLA2088_LOCUS42166</name>
</gene>
<comment type="caution">
    <text evidence="2">The sequence shown here is derived from an EMBL/GenBank/DDBJ whole genome shotgun (WGS) entry which is preliminary data.</text>
</comment>
<dbReference type="EMBL" id="CAJNNW010034175">
    <property type="protein sequence ID" value="CAE8721846.1"/>
    <property type="molecule type" value="Genomic_DNA"/>
</dbReference>
<feature type="non-terminal residue" evidence="2">
    <location>
        <position position="1"/>
    </location>
</feature>
<name>A0A813LBH0_POLGL</name>